<dbReference type="EMBL" id="BAABDC010000009">
    <property type="protein sequence ID" value="GAA3719160.1"/>
    <property type="molecule type" value="Genomic_DNA"/>
</dbReference>
<evidence type="ECO:0000256" key="1">
    <source>
        <dbReference type="SAM" id="MobiDB-lite"/>
    </source>
</evidence>
<gene>
    <name evidence="2" type="ORF">GCM10022399_39470</name>
</gene>
<keyword evidence="3" id="KW-1185">Reference proteome</keyword>
<feature type="compositionally biased region" description="Basic and acidic residues" evidence="1">
    <location>
        <begin position="85"/>
        <end position="99"/>
    </location>
</feature>
<dbReference type="Proteomes" id="UP001501468">
    <property type="component" value="Unassembled WGS sequence"/>
</dbReference>
<sequence>MFTIRILGEVSLLAAGSHWSWLRLAFASDGPDDVRTWPPARIRSRYGWRRATGVLSGLLVGGGFRDPASDAAGRLRPHLRPSQSRGDERRKAVTDDGRSAHQCIRPAR</sequence>
<accession>A0ABP7EIP7</accession>
<name>A0ABP7EIP7_9MICO</name>
<proteinExistence type="predicted"/>
<protein>
    <submittedName>
        <fullName evidence="2">Uncharacterized protein</fullName>
    </submittedName>
</protein>
<organism evidence="2 3">
    <name type="scientific">Terrabacter ginsenosidimutans</name>
    <dbReference type="NCBI Taxonomy" id="490575"/>
    <lineage>
        <taxon>Bacteria</taxon>
        <taxon>Bacillati</taxon>
        <taxon>Actinomycetota</taxon>
        <taxon>Actinomycetes</taxon>
        <taxon>Micrococcales</taxon>
        <taxon>Intrasporangiaceae</taxon>
        <taxon>Terrabacter</taxon>
    </lineage>
</organism>
<comment type="caution">
    <text evidence="2">The sequence shown here is derived from an EMBL/GenBank/DDBJ whole genome shotgun (WGS) entry which is preliminary data.</text>
</comment>
<evidence type="ECO:0000313" key="2">
    <source>
        <dbReference type="EMBL" id="GAA3719160.1"/>
    </source>
</evidence>
<evidence type="ECO:0000313" key="3">
    <source>
        <dbReference type="Proteomes" id="UP001501468"/>
    </source>
</evidence>
<reference evidence="3" key="1">
    <citation type="journal article" date="2019" name="Int. J. Syst. Evol. Microbiol.">
        <title>The Global Catalogue of Microorganisms (GCM) 10K type strain sequencing project: providing services to taxonomists for standard genome sequencing and annotation.</title>
        <authorList>
            <consortium name="The Broad Institute Genomics Platform"/>
            <consortium name="The Broad Institute Genome Sequencing Center for Infectious Disease"/>
            <person name="Wu L."/>
            <person name="Ma J."/>
        </authorList>
    </citation>
    <scope>NUCLEOTIDE SEQUENCE [LARGE SCALE GENOMIC DNA]</scope>
    <source>
        <strain evidence="3">JCM 17125</strain>
    </source>
</reference>
<feature type="region of interest" description="Disordered" evidence="1">
    <location>
        <begin position="68"/>
        <end position="108"/>
    </location>
</feature>